<keyword evidence="3" id="KW-1185">Reference proteome</keyword>
<dbReference type="Proteomes" id="UP000469558">
    <property type="component" value="Unassembled WGS sequence"/>
</dbReference>
<dbReference type="AlphaFoldDB" id="A0A8T9BZI2"/>
<dbReference type="InterPro" id="IPR052523">
    <property type="entry name" value="Trichothecene_AcTrans"/>
</dbReference>
<organism evidence="2 3">
    <name type="scientific">Lachnellula suecica</name>
    <dbReference type="NCBI Taxonomy" id="602035"/>
    <lineage>
        <taxon>Eukaryota</taxon>
        <taxon>Fungi</taxon>
        <taxon>Dikarya</taxon>
        <taxon>Ascomycota</taxon>
        <taxon>Pezizomycotina</taxon>
        <taxon>Leotiomycetes</taxon>
        <taxon>Helotiales</taxon>
        <taxon>Lachnaceae</taxon>
        <taxon>Lachnellula</taxon>
    </lineage>
</organism>
<dbReference type="InterPro" id="IPR016181">
    <property type="entry name" value="Acyl_CoA_acyltransferase"/>
</dbReference>
<accession>A0A8T9BZI2</accession>
<reference evidence="2 3" key="1">
    <citation type="submission" date="2018-05" db="EMBL/GenBank/DDBJ databases">
        <title>Genome sequencing and assembly of the regulated plant pathogen Lachnellula willkommii and related sister species for the development of diagnostic species identification markers.</title>
        <authorList>
            <person name="Giroux E."/>
            <person name="Bilodeau G."/>
        </authorList>
    </citation>
    <scope>NUCLEOTIDE SEQUENCE [LARGE SCALE GENOMIC DNA]</scope>
    <source>
        <strain evidence="2 3">CBS 268.59</strain>
    </source>
</reference>
<dbReference type="SUPFAM" id="SSF55729">
    <property type="entry name" value="Acyl-CoA N-acyltransferases (Nat)"/>
    <property type="match status" value="1"/>
</dbReference>
<sequence>MEPPLPQPPKTTTGTTPEYRHRLADISSRACLSDPLNMLFQRDATGSSAPILVSNLYASTLARINTKLSHGSFIVEADDFAAVACWEPPTAVQDNHSAAELGELQFIQEIEDAKKACLGERKCWLLSLMARDPGMISKGAVRAVIEPFVERARTHGVPVWLVAGNERARDVYAYFGFVVVKVVYSGEERIPTWCMVFNL</sequence>
<dbReference type="PROSITE" id="PS51186">
    <property type="entry name" value="GNAT"/>
    <property type="match status" value="1"/>
</dbReference>
<protein>
    <submittedName>
        <fullName evidence="2">Puromycin N-acetyltransferase</fullName>
    </submittedName>
</protein>
<proteinExistence type="predicted"/>
<evidence type="ECO:0000259" key="1">
    <source>
        <dbReference type="PROSITE" id="PS51186"/>
    </source>
</evidence>
<feature type="domain" description="N-acetyltransferase" evidence="1">
    <location>
        <begin position="72"/>
        <end position="199"/>
    </location>
</feature>
<gene>
    <name evidence="2" type="primary">pac</name>
    <name evidence="2" type="ORF">LSUE1_G009941</name>
</gene>
<dbReference type="EMBL" id="QGMK01001581">
    <property type="protein sequence ID" value="TVY67401.1"/>
    <property type="molecule type" value="Genomic_DNA"/>
</dbReference>
<evidence type="ECO:0000313" key="2">
    <source>
        <dbReference type="EMBL" id="TVY67401.1"/>
    </source>
</evidence>
<evidence type="ECO:0000313" key="3">
    <source>
        <dbReference type="Proteomes" id="UP000469558"/>
    </source>
</evidence>
<dbReference type="Gene3D" id="3.40.630.30">
    <property type="match status" value="1"/>
</dbReference>
<comment type="caution">
    <text evidence="2">The sequence shown here is derived from an EMBL/GenBank/DDBJ whole genome shotgun (WGS) entry which is preliminary data.</text>
</comment>
<name>A0A8T9BZI2_9HELO</name>
<dbReference type="GO" id="GO:0016747">
    <property type="term" value="F:acyltransferase activity, transferring groups other than amino-acyl groups"/>
    <property type="evidence" value="ECO:0007669"/>
    <property type="project" value="InterPro"/>
</dbReference>
<dbReference type="PANTHER" id="PTHR42791:SF1">
    <property type="entry name" value="N-ACETYLTRANSFERASE DOMAIN-CONTAINING PROTEIN"/>
    <property type="match status" value="1"/>
</dbReference>
<dbReference type="InterPro" id="IPR000182">
    <property type="entry name" value="GNAT_dom"/>
</dbReference>
<dbReference type="OrthoDB" id="410198at2759"/>
<dbReference type="PANTHER" id="PTHR42791">
    <property type="entry name" value="GNAT FAMILY ACETYLTRANSFERASE"/>
    <property type="match status" value="1"/>
</dbReference>